<keyword evidence="3" id="KW-1185">Reference proteome</keyword>
<dbReference type="InterPro" id="IPR036452">
    <property type="entry name" value="Ribo_hydro-like"/>
</dbReference>
<name>A0ABM3RB39_SPIOL</name>
<proteinExistence type="inferred from homology"/>
<dbReference type="SUPFAM" id="SSF53590">
    <property type="entry name" value="Nucleoside hydrolase"/>
    <property type="match status" value="2"/>
</dbReference>
<dbReference type="GO" id="GO:0016787">
    <property type="term" value="F:hydrolase activity"/>
    <property type="evidence" value="ECO:0007669"/>
    <property type="project" value="UniProtKB-KW"/>
</dbReference>
<dbReference type="PANTHER" id="PTHR46692">
    <property type="entry name" value="INOSINE-URIDINE PREFERRING NUCLEOSIDE HYDROLASE FAMILY PROTEIN"/>
    <property type="match status" value="1"/>
</dbReference>
<feature type="domain" description="Inosine/uridine-preferring nucleoside hydrolase" evidence="2">
    <location>
        <begin position="6"/>
        <end position="207"/>
    </location>
</feature>
<keyword evidence="4" id="KW-0378">Hydrolase</keyword>
<dbReference type="Proteomes" id="UP000813463">
    <property type="component" value="Chromosome 2"/>
</dbReference>
<gene>
    <name evidence="4" type="primary">LOC110789929</name>
</gene>
<dbReference type="GeneID" id="110789929"/>
<dbReference type="Pfam" id="PF01156">
    <property type="entry name" value="IU_nuc_hydro"/>
    <property type="match status" value="2"/>
</dbReference>
<reference evidence="3" key="1">
    <citation type="journal article" date="2021" name="Nat. Commun.">
        <title>Genomic analyses provide insights into spinach domestication and the genetic basis of agronomic traits.</title>
        <authorList>
            <person name="Cai X."/>
            <person name="Sun X."/>
            <person name="Xu C."/>
            <person name="Sun H."/>
            <person name="Wang X."/>
            <person name="Ge C."/>
            <person name="Zhang Z."/>
            <person name="Wang Q."/>
            <person name="Fei Z."/>
            <person name="Jiao C."/>
            <person name="Wang Q."/>
        </authorList>
    </citation>
    <scope>NUCLEOTIDE SEQUENCE [LARGE SCALE GENOMIC DNA]</scope>
    <source>
        <strain evidence="3">cv. Varoflay</strain>
    </source>
</reference>
<comment type="similarity">
    <text evidence="1">Belongs to the IUNH family.</text>
</comment>
<feature type="domain" description="Inosine/uridine-preferring nucleoside hydrolase" evidence="2">
    <location>
        <begin position="337"/>
        <end position="682"/>
    </location>
</feature>
<evidence type="ECO:0000256" key="1">
    <source>
        <dbReference type="ARBA" id="ARBA00009176"/>
    </source>
</evidence>
<dbReference type="RefSeq" id="XP_056692825.1">
    <property type="nucleotide sequence ID" value="XM_056836847.1"/>
</dbReference>
<accession>A0ABM3RB39</accession>
<evidence type="ECO:0000313" key="3">
    <source>
        <dbReference type="Proteomes" id="UP000813463"/>
    </source>
</evidence>
<dbReference type="PANTHER" id="PTHR46692:SF1">
    <property type="entry name" value="NUCLEOSIDE HYDROLASE 3-RELATED"/>
    <property type="match status" value="1"/>
</dbReference>
<evidence type="ECO:0000313" key="4">
    <source>
        <dbReference type="RefSeq" id="XP_056692825.1"/>
    </source>
</evidence>
<evidence type="ECO:0000259" key="2">
    <source>
        <dbReference type="Pfam" id="PF01156"/>
    </source>
</evidence>
<reference evidence="4" key="2">
    <citation type="submission" date="2025-08" db="UniProtKB">
        <authorList>
            <consortium name="RefSeq"/>
        </authorList>
    </citation>
    <scope>IDENTIFICATION</scope>
    <source>
        <tissue evidence="4">Leaf</tissue>
    </source>
</reference>
<dbReference type="Gene3D" id="3.90.245.10">
    <property type="entry name" value="Ribonucleoside hydrolase-like"/>
    <property type="match status" value="2"/>
</dbReference>
<dbReference type="InterPro" id="IPR001910">
    <property type="entry name" value="Inosine/uridine_hydrolase_dom"/>
</dbReference>
<protein>
    <submittedName>
        <fullName evidence="4">Nucleoside hydrolase 3</fullName>
    </submittedName>
</protein>
<organism evidence="3 4">
    <name type="scientific">Spinacia oleracea</name>
    <name type="common">Spinach</name>
    <dbReference type="NCBI Taxonomy" id="3562"/>
    <lineage>
        <taxon>Eukaryota</taxon>
        <taxon>Viridiplantae</taxon>
        <taxon>Streptophyta</taxon>
        <taxon>Embryophyta</taxon>
        <taxon>Tracheophyta</taxon>
        <taxon>Spermatophyta</taxon>
        <taxon>Magnoliopsida</taxon>
        <taxon>eudicotyledons</taxon>
        <taxon>Gunneridae</taxon>
        <taxon>Pentapetalae</taxon>
        <taxon>Caryophyllales</taxon>
        <taxon>Chenopodiaceae</taxon>
        <taxon>Chenopodioideae</taxon>
        <taxon>Anserineae</taxon>
        <taxon>Spinacia</taxon>
    </lineage>
</organism>
<sequence length="716" mass="81550">MMFNVISKAPTTVFLMGAHTNFALFLMRYPHLKKNIKHIYVMGGSVRSKNPSGCSTKDNIMSCQPLKNCDLGNLFSDYTSNPYAEFNIFLDPFAAYQVIHSQIPITLVPLDATNTIPMTKDFFETFEKNQKTYEAQYCFRSLKMARTGLSDDQFYTVIRNCMQNYFMWDSLMVGIAVSIMRNPYNERGENDFAEMEYMNITVHTSNKPHGVSDGSNPFFNGRKVPKFQLKKRGVHDGHVQRSLYDTYCLVKNKNGRCKDGYTEEITGPEGVRILVATKAKPNKDHKSILNREFFQSFLDVLNHPHQSGRFNFTTQFRHYKKVLHKPDFKVKKLGKPVIFDMDMSAGDFIALLYLLKVPTEILNLKAIFVTPTGWANAATIDVVYDLLHMMGRDDIPVGLGDFFGMNQAYSQFSIVGDCKYVKAIPQGSGGFLDSDTLYGLARELPRSPRRYMPNNVTFNTQFNANQRQQPLIMDIWEDVTKKIDDPQTKITILTNGPLTTISKIIAIDQNAVSKIQDLYVLGGHIHNNTSFGGNLFTTPMNKYAEFNIFLDPFSAKKVMESKLPITLITWDSQKKVSSFFSIIENLSRAKKTPEVIFANKLISTLSRLHKEHHRYKNVDTFIGEILGAVILASGPSLNSTFQVKHIRVTATGREDIDGQMIIDSHKGTMVKVLQSFDNIAYYEFFANRLGDEKQSAVLGSFSIQKRMWNKKPPRRF</sequence>